<keyword evidence="3" id="KW-0687">Ribonucleoprotein</keyword>
<dbReference type="GO" id="GO:0003735">
    <property type="term" value="F:structural constituent of ribosome"/>
    <property type="evidence" value="ECO:0007669"/>
    <property type="project" value="InterPro"/>
</dbReference>
<comment type="caution">
    <text evidence="5">The sequence shown here is derived from an EMBL/GenBank/DDBJ whole genome shotgun (WGS) entry which is preliminary data.</text>
</comment>
<dbReference type="SMART" id="SM01403">
    <property type="entry name" value="Ribosomal_S10"/>
    <property type="match status" value="1"/>
</dbReference>
<dbReference type="OMA" id="RIAWAAK"/>
<feature type="domain" description="Small ribosomal subunit protein uS10" evidence="4">
    <location>
        <begin position="17"/>
        <end position="115"/>
    </location>
</feature>
<evidence type="ECO:0000256" key="2">
    <source>
        <dbReference type="ARBA" id="ARBA00022980"/>
    </source>
</evidence>
<evidence type="ECO:0000313" key="5">
    <source>
        <dbReference type="EMBL" id="KYR01583.1"/>
    </source>
</evidence>
<sequence>MSNLISTIVSNGRKVVSFQLQGIDRTLPYIAKRISWAAKLSGIKTTGPYPLPSESKKWTINKSPHTDKRSRDQYEIRISKRLVQIDAPIETADKFVKFVQTKMPPISSSVDIKIEERIYIPIQTNYSGKKIA</sequence>
<dbReference type="PANTHER" id="PTHR11700">
    <property type="entry name" value="30S RIBOSOMAL PROTEIN S10 FAMILY MEMBER"/>
    <property type="match status" value="1"/>
</dbReference>
<dbReference type="FunCoup" id="A0A152A5T1">
    <property type="interactions" value="95"/>
</dbReference>
<dbReference type="Pfam" id="PF00338">
    <property type="entry name" value="Ribosomal_S10"/>
    <property type="match status" value="1"/>
</dbReference>
<keyword evidence="6" id="KW-1185">Reference proteome</keyword>
<gene>
    <name evidence="5" type="ORF">DLAC_01582</name>
</gene>
<dbReference type="AlphaFoldDB" id="A0A152A5T1"/>
<reference evidence="5 6" key="1">
    <citation type="submission" date="2015-12" db="EMBL/GenBank/DDBJ databases">
        <title>Dictyostelia acquired genes for synthesis and detection of signals that induce cell-type specialization by lateral gene transfer from prokaryotes.</title>
        <authorList>
            <person name="Gloeckner G."/>
            <person name="Schaap P."/>
        </authorList>
    </citation>
    <scope>NUCLEOTIDE SEQUENCE [LARGE SCALE GENOMIC DNA]</scope>
    <source>
        <strain evidence="5 6">TK</strain>
    </source>
</reference>
<dbReference type="HAMAP" id="MF_00508">
    <property type="entry name" value="Ribosomal_uS10"/>
    <property type="match status" value="1"/>
</dbReference>
<accession>A0A152A5T1</accession>
<dbReference type="GO" id="GO:0006412">
    <property type="term" value="P:translation"/>
    <property type="evidence" value="ECO:0007669"/>
    <property type="project" value="InterPro"/>
</dbReference>
<dbReference type="PRINTS" id="PR00971">
    <property type="entry name" value="RIBOSOMALS10"/>
</dbReference>
<dbReference type="SUPFAM" id="SSF54999">
    <property type="entry name" value="Ribosomal protein S10"/>
    <property type="match status" value="1"/>
</dbReference>
<dbReference type="OrthoDB" id="366214at2759"/>
<dbReference type="GO" id="GO:0005840">
    <property type="term" value="C:ribosome"/>
    <property type="evidence" value="ECO:0007669"/>
    <property type="project" value="UniProtKB-KW"/>
</dbReference>
<proteinExistence type="inferred from homology"/>
<dbReference type="EMBL" id="LODT01000006">
    <property type="protein sequence ID" value="KYR01583.1"/>
    <property type="molecule type" value="Genomic_DNA"/>
</dbReference>
<organism evidence="5 6">
    <name type="scientific">Tieghemostelium lacteum</name>
    <name type="common">Slime mold</name>
    <name type="synonym">Dictyostelium lacteum</name>
    <dbReference type="NCBI Taxonomy" id="361077"/>
    <lineage>
        <taxon>Eukaryota</taxon>
        <taxon>Amoebozoa</taxon>
        <taxon>Evosea</taxon>
        <taxon>Eumycetozoa</taxon>
        <taxon>Dictyostelia</taxon>
        <taxon>Dictyosteliales</taxon>
        <taxon>Raperosteliaceae</taxon>
        <taxon>Tieghemostelium</taxon>
    </lineage>
</organism>
<evidence type="ECO:0000256" key="3">
    <source>
        <dbReference type="ARBA" id="ARBA00023274"/>
    </source>
</evidence>
<dbReference type="Proteomes" id="UP000076078">
    <property type="component" value="Unassembled WGS sequence"/>
</dbReference>
<dbReference type="GO" id="GO:1990904">
    <property type="term" value="C:ribonucleoprotein complex"/>
    <property type="evidence" value="ECO:0007669"/>
    <property type="project" value="UniProtKB-KW"/>
</dbReference>
<evidence type="ECO:0000259" key="4">
    <source>
        <dbReference type="SMART" id="SM01403"/>
    </source>
</evidence>
<dbReference type="InParanoid" id="A0A152A5T1"/>
<evidence type="ECO:0000313" key="6">
    <source>
        <dbReference type="Proteomes" id="UP000076078"/>
    </source>
</evidence>
<dbReference type="STRING" id="361077.A0A152A5T1"/>
<evidence type="ECO:0000256" key="1">
    <source>
        <dbReference type="ARBA" id="ARBA00007102"/>
    </source>
</evidence>
<name>A0A152A5T1_TIELA</name>
<dbReference type="InterPro" id="IPR027486">
    <property type="entry name" value="Ribosomal_uS10_dom"/>
</dbReference>
<protein>
    <submittedName>
        <fullName evidence="5">Ribosomal protein S10</fullName>
    </submittedName>
</protein>
<dbReference type="InterPro" id="IPR036838">
    <property type="entry name" value="Ribosomal_uS10_dom_sf"/>
</dbReference>
<comment type="similarity">
    <text evidence="1">Belongs to the universal ribosomal protein uS10 family.</text>
</comment>
<dbReference type="InterPro" id="IPR001848">
    <property type="entry name" value="Ribosomal_uS10"/>
</dbReference>
<keyword evidence="2 5" id="KW-0689">Ribosomal protein</keyword>
<dbReference type="Gene3D" id="3.30.70.600">
    <property type="entry name" value="Ribosomal protein S10 domain"/>
    <property type="match status" value="1"/>
</dbReference>